<dbReference type="EMBL" id="NUYG01000076">
    <property type="protein sequence ID" value="PFM84993.1"/>
    <property type="molecule type" value="Genomic_DNA"/>
</dbReference>
<gene>
    <name evidence="1" type="ORF">COJ61_28705</name>
</gene>
<organism evidence="1 2">
    <name type="scientific">Bacillus thuringiensis</name>
    <dbReference type="NCBI Taxonomy" id="1428"/>
    <lineage>
        <taxon>Bacteria</taxon>
        <taxon>Bacillati</taxon>
        <taxon>Bacillota</taxon>
        <taxon>Bacilli</taxon>
        <taxon>Bacillales</taxon>
        <taxon>Bacillaceae</taxon>
        <taxon>Bacillus</taxon>
        <taxon>Bacillus cereus group</taxon>
    </lineage>
</organism>
<evidence type="ECO:0000313" key="2">
    <source>
        <dbReference type="Proteomes" id="UP000223839"/>
    </source>
</evidence>
<sequence>MFVQLEPFASTPLIRANTDMVDLTVLDLSNDNSDDEIPAWIPIANQRYYRRINHHSGPEQVSFDIPPGINGPLRIIIQERGTVYGPEWERRVT</sequence>
<name>A0AB36TMC7_BACTU</name>
<dbReference type="Proteomes" id="UP000223839">
    <property type="component" value="Unassembled WGS sequence"/>
</dbReference>
<accession>A0AB36TMC7</accession>
<protein>
    <submittedName>
        <fullName evidence="1">Uncharacterized protein</fullName>
    </submittedName>
</protein>
<proteinExistence type="predicted"/>
<comment type="caution">
    <text evidence="1">The sequence shown here is derived from an EMBL/GenBank/DDBJ whole genome shotgun (WGS) entry which is preliminary data.</text>
</comment>
<evidence type="ECO:0000313" key="1">
    <source>
        <dbReference type="EMBL" id="PFM84993.1"/>
    </source>
</evidence>
<dbReference type="AlphaFoldDB" id="A0AB36TMC7"/>
<reference evidence="1 2" key="1">
    <citation type="submission" date="2017-09" db="EMBL/GenBank/DDBJ databases">
        <title>Large-scale bioinformatics analysis of Bacillus genomes uncovers conserved roles of natural products in bacterial physiology.</title>
        <authorList>
            <consortium name="Agbiome Team Llc"/>
            <person name="Bleich R.M."/>
            <person name="Grubbs K.J."/>
            <person name="Santa Maria K.C."/>
            <person name="Allen S.E."/>
            <person name="Farag S."/>
            <person name="Shank E.A."/>
            <person name="Bowers A."/>
        </authorList>
    </citation>
    <scope>NUCLEOTIDE SEQUENCE [LARGE SCALE GENOMIC DNA]</scope>
    <source>
        <strain evidence="1 2">AFS077661</strain>
    </source>
</reference>